<name>A0ABP9NID3_9PSEU</name>
<evidence type="ECO:0000256" key="1">
    <source>
        <dbReference type="SAM" id="MobiDB-lite"/>
    </source>
</evidence>
<keyword evidence="2" id="KW-1133">Transmembrane helix</keyword>
<feature type="transmembrane region" description="Helical" evidence="2">
    <location>
        <begin position="20"/>
        <end position="40"/>
    </location>
</feature>
<proteinExistence type="predicted"/>
<organism evidence="3 4">
    <name type="scientific">Pseudonocardia adelaidensis</name>
    <dbReference type="NCBI Taxonomy" id="648754"/>
    <lineage>
        <taxon>Bacteria</taxon>
        <taxon>Bacillati</taxon>
        <taxon>Actinomycetota</taxon>
        <taxon>Actinomycetes</taxon>
        <taxon>Pseudonocardiales</taxon>
        <taxon>Pseudonocardiaceae</taxon>
        <taxon>Pseudonocardia</taxon>
    </lineage>
</organism>
<feature type="region of interest" description="Disordered" evidence="1">
    <location>
        <begin position="46"/>
        <end position="85"/>
    </location>
</feature>
<gene>
    <name evidence="3" type="ORF">GCM10023320_29300</name>
</gene>
<evidence type="ECO:0000256" key="2">
    <source>
        <dbReference type="SAM" id="Phobius"/>
    </source>
</evidence>
<dbReference type="EMBL" id="BAABJO010000009">
    <property type="protein sequence ID" value="GAA5121064.1"/>
    <property type="molecule type" value="Genomic_DNA"/>
</dbReference>
<accession>A0ABP9NID3</accession>
<evidence type="ECO:0000313" key="3">
    <source>
        <dbReference type="EMBL" id="GAA5121064.1"/>
    </source>
</evidence>
<sequence>MTAAGPPGSGMAGLLRPHTLAWGALWFVVVVLFTAGVGVIQAAGTAGQMPPLTSGTQPVVRPVDPVDPPSSAPEPPRLVDVVNTG</sequence>
<protein>
    <submittedName>
        <fullName evidence="3">Uncharacterized protein</fullName>
    </submittedName>
</protein>
<keyword evidence="4" id="KW-1185">Reference proteome</keyword>
<comment type="caution">
    <text evidence="3">The sequence shown here is derived from an EMBL/GenBank/DDBJ whole genome shotgun (WGS) entry which is preliminary data.</text>
</comment>
<reference evidence="4" key="1">
    <citation type="journal article" date="2019" name="Int. J. Syst. Evol. Microbiol.">
        <title>The Global Catalogue of Microorganisms (GCM) 10K type strain sequencing project: providing services to taxonomists for standard genome sequencing and annotation.</title>
        <authorList>
            <consortium name="The Broad Institute Genomics Platform"/>
            <consortium name="The Broad Institute Genome Sequencing Center for Infectious Disease"/>
            <person name="Wu L."/>
            <person name="Ma J."/>
        </authorList>
    </citation>
    <scope>NUCLEOTIDE SEQUENCE [LARGE SCALE GENOMIC DNA]</scope>
    <source>
        <strain evidence="4">JCM 18302</strain>
    </source>
</reference>
<keyword evidence="2" id="KW-0472">Membrane</keyword>
<keyword evidence="2" id="KW-0812">Transmembrane</keyword>
<dbReference type="RefSeq" id="WP_345605580.1">
    <property type="nucleotide sequence ID" value="NZ_BAABJO010000009.1"/>
</dbReference>
<feature type="compositionally biased region" description="Pro residues" evidence="1">
    <location>
        <begin position="65"/>
        <end position="76"/>
    </location>
</feature>
<evidence type="ECO:0000313" key="4">
    <source>
        <dbReference type="Proteomes" id="UP001500804"/>
    </source>
</evidence>
<dbReference type="Proteomes" id="UP001500804">
    <property type="component" value="Unassembled WGS sequence"/>
</dbReference>